<dbReference type="InterPro" id="IPR029026">
    <property type="entry name" value="tRNA_m1G_MTases_N"/>
</dbReference>
<evidence type="ECO:0000256" key="5">
    <source>
        <dbReference type="ARBA" id="ARBA00012807"/>
    </source>
</evidence>
<proteinExistence type="inferred from homology"/>
<dbReference type="HAMAP" id="MF_00605">
    <property type="entry name" value="TrmD"/>
    <property type="match status" value="1"/>
</dbReference>
<dbReference type="Pfam" id="PF01746">
    <property type="entry name" value="tRNA_m1G_MT"/>
    <property type="match status" value="1"/>
</dbReference>
<dbReference type="SUPFAM" id="SSF75217">
    <property type="entry name" value="alpha/beta knot"/>
    <property type="match status" value="1"/>
</dbReference>
<keyword evidence="10 15" id="KW-0949">S-adenosyl-L-methionine</keyword>
<dbReference type="FunFam" id="3.40.1280.10:FF:000001">
    <property type="entry name" value="tRNA (guanine-N(1)-)-methyltransferase"/>
    <property type="match status" value="1"/>
</dbReference>
<evidence type="ECO:0000256" key="4">
    <source>
        <dbReference type="ARBA" id="ARBA00011738"/>
    </source>
</evidence>
<dbReference type="PANTHER" id="PTHR46417:SF1">
    <property type="entry name" value="TRNA (GUANINE-N(1)-)-METHYLTRANSFERASE"/>
    <property type="match status" value="1"/>
</dbReference>
<evidence type="ECO:0000256" key="3">
    <source>
        <dbReference type="ARBA" id="ARBA00007630"/>
    </source>
</evidence>
<feature type="domain" description="tRNA methyltransferase TRMD/TRM10-type" evidence="18">
    <location>
        <begin position="1"/>
        <end position="227"/>
    </location>
</feature>
<evidence type="ECO:0000256" key="12">
    <source>
        <dbReference type="ARBA" id="ARBA00029736"/>
    </source>
</evidence>
<evidence type="ECO:0000256" key="10">
    <source>
        <dbReference type="ARBA" id="ARBA00022691"/>
    </source>
</evidence>
<evidence type="ECO:0000256" key="8">
    <source>
        <dbReference type="ARBA" id="ARBA00022603"/>
    </source>
</evidence>
<comment type="function">
    <text evidence="1 15 17">Specifically methylates guanosine-37 in various tRNAs.</text>
</comment>
<dbReference type="CDD" id="cd18080">
    <property type="entry name" value="TrmD-like"/>
    <property type="match status" value="1"/>
</dbReference>
<dbReference type="PATRIC" id="fig|1609969.3.peg.3102"/>
<dbReference type="InterPro" id="IPR029028">
    <property type="entry name" value="Alpha/beta_knot_MTases"/>
</dbReference>
<gene>
    <name evidence="15" type="primary">trmD</name>
    <name evidence="19" type="ORF">OMAG_002899</name>
</gene>
<evidence type="ECO:0000256" key="16">
    <source>
        <dbReference type="PIRSR" id="PIRSR000386-1"/>
    </source>
</evidence>
<evidence type="ECO:0000256" key="14">
    <source>
        <dbReference type="ARBA" id="ARBA00047783"/>
    </source>
</evidence>
<dbReference type="Gene3D" id="3.40.1280.10">
    <property type="match status" value="1"/>
</dbReference>
<keyword evidence="7 15" id="KW-0963">Cytoplasm</keyword>
<evidence type="ECO:0000256" key="13">
    <source>
        <dbReference type="ARBA" id="ARBA00033392"/>
    </source>
</evidence>
<dbReference type="Gene3D" id="1.10.1270.20">
    <property type="entry name" value="tRNA(m1g37)methyltransferase, domain 2"/>
    <property type="match status" value="1"/>
</dbReference>
<keyword evidence="11 15" id="KW-0819">tRNA processing</keyword>
<dbReference type="EMBL" id="JYNY01000634">
    <property type="protein sequence ID" value="KJJ83225.1"/>
    <property type="molecule type" value="Genomic_DNA"/>
</dbReference>
<reference evidence="19 20" key="1">
    <citation type="submission" date="2015-02" db="EMBL/GenBank/DDBJ databases">
        <title>Single-cell genomics of uncultivated deep-branching MTB reveals a conserved set of magnetosome genes.</title>
        <authorList>
            <person name="Kolinko S."/>
            <person name="Richter M."/>
            <person name="Glockner F.O."/>
            <person name="Brachmann A."/>
            <person name="Schuler D."/>
        </authorList>
    </citation>
    <scope>NUCLEOTIDE SEQUENCE [LARGE SCALE GENOMIC DNA]</scope>
    <source>
        <strain evidence="19">SKK-01</strain>
    </source>
</reference>
<comment type="subcellular location">
    <subcellularLocation>
        <location evidence="2 15 17">Cytoplasm</location>
    </subcellularLocation>
</comment>
<evidence type="ECO:0000256" key="1">
    <source>
        <dbReference type="ARBA" id="ARBA00002634"/>
    </source>
</evidence>
<comment type="subunit">
    <text evidence="4 15 17">Homodimer.</text>
</comment>
<dbReference type="GO" id="GO:0005829">
    <property type="term" value="C:cytosol"/>
    <property type="evidence" value="ECO:0007669"/>
    <property type="project" value="TreeGrafter"/>
</dbReference>
<evidence type="ECO:0000256" key="17">
    <source>
        <dbReference type="RuleBase" id="RU003464"/>
    </source>
</evidence>
<name>A0A0F0CP84_9BACT</name>
<evidence type="ECO:0000256" key="7">
    <source>
        <dbReference type="ARBA" id="ARBA00022490"/>
    </source>
</evidence>
<dbReference type="PIRSF" id="PIRSF000386">
    <property type="entry name" value="tRNA_mtase"/>
    <property type="match status" value="1"/>
</dbReference>
<dbReference type="AlphaFoldDB" id="A0A0F0CP84"/>
<evidence type="ECO:0000256" key="2">
    <source>
        <dbReference type="ARBA" id="ARBA00004496"/>
    </source>
</evidence>
<evidence type="ECO:0000256" key="15">
    <source>
        <dbReference type="HAMAP-Rule" id="MF_00605"/>
    </source>
</evidence>
<dbReference type="InterPro" id="IPR016009">
    <property type="entry name" value="tRNA_MeTrfase_TRMD/TRM10"/>
</dbReference>
<accession>A0A0F0CP84</accession>
<keyword evidence="20" id="KW-1185">Reference proteome</keyword>
<comment type="similarity">
    <text evidence="3 15 17">Belongs to the RNA methyltransferase TrmD family.</text>
</comment>
<dbReference type="GO" id="GO:0002939">
    <property type="term" value="P:tRNA N1-guanine methylation"/>
    <property type="evidence" value="ECO:0007669"/>
    <property type="project" value="TreeGrafter"/>
</dbReference>
<sequence>MKIDVLTLFPDMFKGPFDESIMKIAKKKGLIEINLCDIRQWTFDKHRSADDKPFGGGPGMVMKVEPVDMGIKEIKNKANLAQCVEPKIILLTPQGEKFNQSVAVKISRLKHIVLICGHYEGVDERIRSFVDFEISIGDYVLTCGEIPAMVICDSIVRLLPGVLGDEESIKEESFENGLLEYPQYTRPSEYKGMKIPEILLCGDPKKIKKWRSEESLRRTKERRPDLL</sequence>
<dbReference type="NCBIfam" id="TIGR00088">
    <property type="entry name" value="trmD"/>
    <property type="match status" value="1"/>
</dbReference>
<dbReference type="GO" id="GO:0052906">
    <property type="term" value="F:tRNA (guanine(37)-N1)-methyltransferase activity"/>
    <property type="evidence" value="ECO:0007669"/>
    <property type="project" value="UniProtKB-UniRule"/>
</dbReference>
<dbReference type="PANTHER" id="PTHR46417">
    <property type="entry name" value="TRNA (GUANINE-N(1)-)-METHYLTRANSFERASE"/>
    <property type="match status" value="1"/>
</dbReference>
<evidence type="ECO:0000259" key="18">
    <source>
        <dbReference type="Pfam" id="PF01746"/>
    </source>
</evidence>
<keyword evidence="9 15" id="KW-0808">Transferase</keyword>
<dbReference type="EC" id="2.1.1.228" evidence="5 15"/>
<dbReference type="NCBIfam" id="NF000648">
    <property type="entry name" value="PRK00026.1"/>
    <property type="match status" value="1"/>
</dbReference>
<evidence type="ECO:0000256" key="9">
    <source>
        <dbReference type="ARBA" id="ARBA00022679"/>
    </source>
</evidence>
<dbReference type="Proteomes" id="UP000033428">
    <property type="component" value="Unassembled WGS sequence"/>
</dbReference>
<evidence type="ECO:0000256" key="11">
    <source>
        <dbReference type="ARBA" id="ARBA00022694"/>
    </source>
</evidence>
<evidence type="ECO:0000256" key="6">
    <source>
        <dbReference type="ARBA" id="ARBA00014679"/>
    </source>
</evidence>
<dbReference type="InterPro" id="IPR002649">
    <property type="entry name" value="tRNA_m1G_MeTrfase_TrmD"/>
</dbReference>
<comment type="catalytic activity">
    <reaction evidence="14 15 17">
        <text>guanosine(37) in tRNA + S-adenosyl-L-methionine = N(1)-methylguanosine(37) in tRNA + S-adenosyl-L-homocysteine + H(+)</text>
        <dbReference type="Rhea" id="RHEA:36899"/>
        <dbReference type="Rhea" id="RHEA-COMP:10145"/>
        <dbReference type="Rhea" id="RHEA-COMP:10147"/>
        <dbReference type="ChEBI" id="CHEBI:15378"/>
        <dbReference type="ChEBI" id="CHEBI:57856"/>
        <dbReference type="ChEBI" id="CHEBI:59789"/>
        <dbReference type="ChEBI" id="CHEBI:73542"/>
        <dbReference type="ChEBI" id="CHEBI:74269"/>
        <dbReference type="EC" id="2.1.1.228"/>
    </reaction>
</comment>
<evidence type="ECO:0000313" key="19">
    <source>
        <dbReference type="EMBL" id="KJJ83225.1"/>
    </source>
</evidence>
<organism evidence="19 20">
    <name type="scientific">Candidatus Omnitrophus magneticus</name>
    <dbReference type="NCBI Taxonomy" id="1609969"/>
    <lineage>
        <taxon>Bacteria</taxon>
        <taxon>Pseudomonadati</taxon>
        <taxon>Candidatus Omnitrophota</taxon>
        <taxon>Candidatus Omnitrophus</taxon>
    </lineage>
</organism>
<feature type="binding site" evidence="15 16">
    <location>
        <position position="117"/>
    </location>
    <ligand>
        <name>S-adenosyl-L-methionine</name>
        <dbReference type="ChEBI" id="CHEBI:59789"/>
    </ligand>
</feature>
<protein>
    <recommendedName>
        <fullName evidence="6 15">tRNA (guanine-N(1)-)-methyltransferase</fullName>
        <ecNumber evidence="5 15">2.1.1.228</ecNumber>
    </recommendedName>
    <alternativeName>
        <fullName evidence="12 15">M1G-methyltransferase</fullName>
    </alternativeName>
    <alternativeName>
        <fullName evidence="13 15">tRNA [GM37] methyltransferase</fullName>
    </alternativeName>
</protein>
<comment type="caution">
    <text evidence="19">The sequence shown here is derived from an EMBL/GenBank/DDBJ whole genome shotgun (WGS) entry which is preliminary data.</text>
</comment>
<feature type="binding site" evidence="15 16">
    <location>
        <begin position="136"/>
        <end position="141"/>
    </location>
    <ligand>
        <name>S-adenosyl-L-methionine</name>
        <dbReference type="ChEBI" id="CHEBI:59789"/>
    </ligand>
</feature>
<evidence type="ECO:0000313" key="20">
    <source>
        <dbReference type="Proteomes" id="UP000033428"/>
    </source>
</evidence>
<keyword evidence="8 15" id="KW-0489">Methyltransferase</keyword>
<dbReference type="InterPro" id="IPR023148">
    <property type="entry name" value="tRNA_m1G_MeTrfase_C_sf"/>
</dbReference>